<dbReference type="SMART" id="SM00045">
    <property type="entry name" value="DAGKa"/>
    <property type="match status" value="1"/>
</dbReference>
<dbReference type="GO" id="GO:0005524">
    <property type="term" value="F:ATP binding"/>
    <property type="evidence" value="ECO:0007669"/>
    <property type="project" value="UniProtKB-KW"/>
</dbReference>
<dbReference type="InterPro" id="IPR001206">
    <property type="entry name" value="Diacylglycerol_kinase_cat_dom"/>
</dbReference>
<dbReference type="InterPro" id="IPR046349">
    <property type="entry name" value="C1-like_sf"/>
</dbReference>
<keyword evidence="9" id="KW-0862">Zinc</keyword>
<dbReference type="PANTHER" id="PTHR11255">
    <property type="entry name" value="DIACYLGLYCEROL KINASE"/>
    <property type="match status" value="1"/>
</dbReference>
<keyword evidence="4" id="KW-0479">Metal-binding</keyword>
<evidence type="ECO:0000256" key="5">
    <source>
        <dbReference type="ARBA" id="ARBA00022737"/>
    </source>
</evidence>
<dbReference type="GO" id="GO:0007200">
    <property type="term" value="P:phospholipase C-activating G protein-coupled receptor signaling pathway"/>
    <property type="evidence" value="ECO:0007669"/>
    <property type="project" value="InterPro"/>
</dbReference>
<dbReference type="SMART" id="SM00109">
    <property type="entry name" value="C1"/>
    <property type="match status" value="1"/>
</dbReference>
<dbReference type="Proteomes" id="UP000261340">
    <property type="component" value="Unplaced"/>
</dbReference>
<dbReference type="PROSITE" id="PS50146">
    <property type="entry name" value="DAGK"/>
    <property type="match status" value="1"/>
</dbReference>
<dbReference type="Ensembl" id="ENSACIT00000009292.1">
    <property type="protein sequence ID" value="ENSACIP00000009022.1"/>
    <property type="gene ID" value="ENSACIG00000007048.1"/>
</dbReference>
<dbReference type="STRING" id="61819.ENSACIP00000009022"/>
<keyword evidence="6 14" id="KW-0547">Nucleotide-binding</keyword>
<dbReference type="GO" id="GO:0004143">
    <property type="term" value="F:ATP-dependent diacylglycerol kinase activity"/>
    <property type="evidence" value="ECO:0007669"/>
    <property type="project" value="UniProtKB-EC"/>
</dbReference>
<dbReference type="Gene3D" id="3.30.60.20">
    <property type="match status" value="1"/>
</dbReference>
<reference evidence="17" key="1">
    <citation type="submission" date="2025-08" db="UniProtKB">
        <authorList>
            <consortium name="Ensembl"/>
        </authorList>
    </citation>
    <scope>IDENTIFICATION</scope>
</reference>
<evidence type="ECO:0000256" key="12">
    <source>
        <dbReference type="ARBA" id="ARBA00023371"/>
    </source>
</evidence>
<dbReference type="PROSITE" id="PS00479">
    <property type="entry name" value="ZF_DAG_PE_1"/>
    <property type="match status" value="1"/>
</dbReference>
<evidence type="ECO:0000256" key="6">
    <source>
        <dbReference type="ARBA" id="ARBA00022741"/>
    </source>
</evidence>
<proteinExistence type="inferred from homology"/>
<dbReference type="GO" id="GO:0008270">
    <property type="term" value="F:zinc ion binding"/>
    <property type="evidence" value="ECO:0007669"/>
    <property type="project" value="UniProtKB-KW"/>
</dbReference>
<dbReference type="InterPro" id="IPR017438">
    <property type="entry name" value="ATP-NAD_kinase_N"/>
</dbReference>
<feature type="domain" description="DAGKc" evidence="16">
    <location>
        <begin position="84"/>
        <end position="219"/>
    </location>
</feature>
<dbReference type="InterPro" id="IPR002219">
    <property type="entry name" value="PKC_DAG/PE"/>
</dbReference>
<keyword evidence="8 14" id="KW-0418">Kinase</keyword>
<dbReference type="Gene3D" id="3.40.50.10330">
    <property type="entry name" value="Probable inorganic polyphosphate/atp-NAD kinase, domain 1"/>
    <property type="match status" value="1"/>
</dbReference>
<organism evidence="17 18">
    <name type="scientific">Amphilophus citrinellus</name>
    <name type="common">Midas cichlid</name>
    <name type="synonym">Cichlasoma citrinellum</name>
    <dbReference type="NCBI Taxonomy" id="61819"/>
    <lineage>
        <taxon>Eukaryota</taxon>
        <taxon>Metazoa</taxon>
        <taxon>Chordata</taxon>
        <taxon>Craniata</taxon>
        <taxon>Vertebrata</taxon>
        <taxon>Euteleostomi</taxon>
        <taxon>Actinopterygii</taxon>
        <taxon>Neopterygii</taxon>
        <taxon>Teleostei</taxon>
        <taxon>Neoteleostei</taxon>
        <taxon>Acanthomorphata</taxon>
        <taxon>Ovalentaria</taxon>
        <taxon>Cichlomorphae</taxon>
        <taxon>Cichliformes</taxon>
        <taxon>Cichlidae</taxon>
        <taxon>New World cichlids</taxon>
        <taxon>Cichlasomatinae</taxon>
        <taxon>Heroini</taxon>
        <taxon>Amphilophus</taxon>
    </lineage>
</organism>
<evidence type="ECO:0000256" key="3">
    <source>
        <dbReference type="ARBA" id="ARBA00022679"/>
    </source>
</evidence>
<dbReference type="AlphaFoldDB" id="A0A3Q0RFS3"/>
<evidence type="ECO:0000256" key="10">
    <source>
        <dbReference type="ARBA" id="ARBA00022840"/>
    </source>
</evidence>
<dbReference type="SUPFAM" id="SSF57889">
    <property type="entry name" value="Cysteine-rich domain"/>
    <property type="match status" value="1"/>
</dbReference>
<sequence>MPHQWLEGNLPVSAKCTVCDKTCGSVLRLQDWRCLWCKAMVHSGCKEQLSSKCPLGQCKVSVIPPTALNSIDSDGFWKASCPPSCTSPLLVFVNSKSGDNQGVKFLRRFKQLLNPAQVFDLMNGGPHLGLRLFQKFDTFRILVCGGDGSVGWVLSEIDALTLHKQCQLGVLPLGTGNDLARVLGWGSACDDDTQLPQILEKLERASTKMLDRWSIMVYETKFPRKHSASTVTEDCSDDSEVQHILTYEDSVAAHLSKILTSDQHSVVISSAKVLCETVKDFVARVGKAYEKNTESSEESEAMAKKCGVLKEKLDSLLKTLNEESQASSVLHPAPPPTIAEEQEEMEGVVLPPLHPPPPHVLPSSAPLAAAAIFKPREQLMLRANSLKKAIRQIIEHTEKAVDEQNAQTQQQQVFSLSRAEEEGLKHPELPLVSSGTAAVFMVCFLSSVSKTPCEKLISKGSLSLGSSASLPVQTGSRDNMPMLNTKILYPGKRPACSLSSSSVISRLLVNADPFSCDPDNMDCYTEKCVMNNYFGIGLDAKISLDFNNKRDEHPEKCRSRTKNMMWYGVLGTKELLHRTYKNLEQRVLLECDGRPIPLPSLQGIAVLNIPSYAGGTNFWGGTKEDDVRPPPTRPPVCLHRSEYTVCSVSCLCIFRQLLKQICSSAKC</sequence>
<keyword evidence="7" id="KW-0863">Zinc-finger</keyword>
<evidence type="ECO:0000313" key="17">
    <source>
        <dbReference type="Ensembl" id="ENSACIP00000009022.1"/>
    </source>
</evidence>
<protein>
    <recommendedName>
        <fullName evidence="14">Diacylglycerol kinase</fullName>
        <shortName evidence="14">DAG kinase</shortName>
        <ecNumber evidence="14">2.7.1.107</ecNumber>
    </recommendedName>
</protein>
<dbReference type="InterPro" id="IPR016064">
    <property type="entry name" value="NAD/diacylglycerol_kinase_sf"/>
</dbReference>
<comment type="catalytic activity">
    <reaction evidence="12">
        <text>1,2-di-(9Z-octadecenoyl)-sn-glycerol + ATP = 1,2-di-(9Z-octadecenoyl)-sn-glycero-3-phosphate + ADP + H(+)</text>
        <dbReference type="Rhea" id="RHEA:40327"/>
        <dbReference type="ChEBI" id="CHEBI:15378"/>
        <dbReference type="ChEBI" id="CHEBI:30616"/>
        <dbReference type="ChEBI" id="CHEBI:52333"/>
        <dbReference type="ChEBI" id="CHEBI:74546"/>
        <dbReference type="ChEBI" id="CHEBI:456216"/>
    </reaction>
    <physiologicalReaction direction="left-to-right" evidence="12">
        <dbReference type="Rhea" id="RHEA:40328"/>
    </physiologicalReaction>
</comment>
<comment type="pathway">
    <text evidence="1">Lipid metabolism; glycerolipid metabolism.</text>
</comment>
<evidence type="ECO:0000256" key="13">
    <source>
        <dbReference type="ARBA" id="ARBA00060536"/>
    </source>
</evidence>
<dbReference type="Pfam" id="PF00781">
    <property type="entry name" value="DAGK_cat"/>
    <property type="match status" value="1"/>
</dbReference>
<keyword evidence="5" id="KW-0677">Repeat</keyword>
<evidence type="ECO:0000256" key="7">
    <source>
        <dbReference type="ARBA" id="ARBA00022771"/>
    </source>
</evidence>
<dbReference type="InterPro" id="IPR000756">
    <property type="entry name" value="Diacylglycerol_kin_accessory"/>
</dbReference>
<dbReference type="EC" id="2.7.1.107" evidence="14"/>
<comment type="pathway">
    <text evidence="13">Glycerolipid metabolism.</text>
</comment>
<evidence type="ECO:0000259" key="16">
    <source>
        <dbReference type="PROSITE" id="PS50146"/>
    </source>
</evidence>
<dbReference type="FunFam" id="3.30.60.20:FF:000002">
    <property type="entry name" value="Diacylglycerol kinase"/>
    <property type="match status" value="1"/>
</dbReference>
<evidence type="ECO:0000256" key="8">
    <source>
        <dbReference type="ARBA" id="ARBA00022777"/>
    </source>
</evidence>
<dbReference type="InterPro" id="IPR037607">
    <property type="entry name" value="DGK"/>
</dbReference>
<comment type="similarity">
    <text evidence="2 14">Belongs to the eukaryotic diacylglycerol kinase family.</text>
</comment>
<feature type="domain" description="Phorbol-ester/DAG-type" evidence="15">
    <location>
        <begin position="2"/>
        <end position="53"/>
    </location>
</feature>
<keyword evidence="11" id="KW-0443">Lipid metabolism</keyword>
<dbReference type="Pfam" id="PF00130">
    <property type="entry name" value="C1_1"/>
    <property type="match status" value="1"/>
</dbReference>
<dbReference type="GO" id="GO:0005886">
    <property type="term" value="C:plasma membrane"/>
    <property type="evidence" value="ECO:0007669"/>
    <property type="project" value="TreeGrafter"/>
</dbReference>
<dbReference type="PANTHER" id="PTHR11255:SF30">
    <property type="entry name" value="DIACYLGLYCEROL KINASE DELTA"/>
    <property type="match status" value="1"/>
</dbReference>
<dbReference type="GO" id="GO:0046486">
    <property type="term" value="P:glycerolipid metabolic process"/>
    <property type="evidence" value="ECO:0007669"/>
    <property type="project" value="UniProtKB-UniPathway"/>
</dbReference>
<accession>A0A3Q0RFS3</accession>
<evidence type="ECO:0000259" key="15">
    <source>
        <dbReference type="PROSITE" id="PS50081"/>
    </source>
</evidence>
<dbReference type="SMART" id="SM00046">
    <property type="entry name" value="DAGKc"/>
    <property type="match status" value="1"/>
</dbReference>
<evidence type="ECO:0000313" key="18">
    <source>
        <dbReference type="Proteomes" id="UP000261340"/>
    </source>
</evidence>
<dbReference type="GeneTree" id="ENSGT00940000159041"/>
<evidence type="ECO:0000256" key="2">
    <source>
        <dbReference type="ARBA" id="ARBA00009280"/>
    </source>
</evidence>
<dbReference type="PROSITE" id="PS50081">
    <property type="entry name" value="ZF_DAG_PE_2"/>
    <property type="match status" value="1"/>
</dbReference>
<reference evidence="17" key="2">
    <citation type="submission" date="2025-09" db="UniProtKB">
        <authorList>
            <consortium name="Ensembl"/>
        </authorList>
    </citation>
    <scope>IDENTIFICATION</scope>
</reference>
<comment type="catalytic activity">
    <reaction evidence="14">
        <text>a 1,2-diacyl-sn-glycerol + ATP = a 1,2-diacyl-sn-glycero-3-phosphate + ADP + H(+)</text>
        <dbReference type="Rhea" id="RHEA:10272"/>
        <dbReference type="ChEBI" id="CHEBI:15378"/>
        <dbReference type="ChEBI" id="CHEBI:17815"/>
        <dbReference type="ChEBI" id="CHEBI:30616"/>
        <dbReference type="ChEBI" id="CHEBI:58608"/>
        <dbReference type="ChEBI" id="CHEBI:456216"/>
        <dbReference type="EC" id="2.7.1.107"/>
    </reaction>
</comment>
<dbReference type="Pfam" id="PF00609">
    <property type="entry name" value="DAGK_acc"/>
    <property type="match status" value="1"/>
</dbReference>
<dbReference type="UniPathway" id="UPA00230"/>
<keyword evidence="3 14" id="KW-0808">Transferase</keyword>
<evidence type="ECO:0000256" key="14">
    <source>
        <dbReference type="RuleBase" id="RU361128"/>
    </source>
</evidence>
<dbReference type="SUPFAM" id="SSF111331">
    <property type="entry name" value="NAD kinase/diacylglycerol kinase-like"/>
    <property type="match status" value="1"/>
</dbReference>
<evidence type="ECO:0000256" key="9">
    <source>
        <dbReference type="ARBA" id="ARBA00022833"/>
    </source>
</evidence>
<evidence type="ECO:0000256" key="4">
    <source>
        <dbReference type="ARBA" id="ARBA00022723"/>
    </source>
</evidence>
<keyword evidence="18" id="KW-1185">Reference proteome</keyword>
<dbReference type="OMA" id="TESRENM"/>
<keyword evidence="10 14" id="KW-0067">ATP-binding</keyword>
<name>A0A3Q0RFS3_AMPCI</name>
<evidence type="ECO:0000256" key="1">
    <source>
        <dbReference type="ARBA" id="ARBA00005175"/>
    </source>
</evidence>
<evidence type="ECO:0000256" key="11">
    <source>
        <dbReference type="ARBA" id="ARBA00023098"/>
    </source>
</evidence>
<dbReference type="Gene3D" id="2.60.200.40">
    <property type="match status" value="1"/>
</dbReference>
<dbReference type="FunFam" id="3.40.50.10330:FF:000001">
    <property type="entry name" value="Diacylglycerol kinase"/>
    <property type="match status" value="1"/>
</dbReference>